<feature type="region of interest" description="Disordered" evidence="1">
    <location>
        <begin position="34"/>
        <end position="53"/>
    </location>
</feature>
<feature type="compositionally biased region" description="Basic and acidic residues" evidence="1">
    <location>
        <begin position="382"/>
        <end position="415"/>
    </location>
</feature>
<evidence type="ECO:0000313" key="3">
    <source>
        <dbReference type="EMBL" id="KAL3777211.1"/>
    </source>
</evidence>
<name>A0ABD3NNK2_9STRA</name>
<feature type="transmembrane region" description="Helical" evidence="2">
    <location>
        <begin position="796"/>
        <end position="824"/>
    </location>
</feature>
<protein>
    <submittedName>
        <fullName evidence="3">Uncharacterized protein</fullName>
    </submittedName>
</protein>
<feature type="compositionally biased region" description="Basic and acidic residues" evidence="1">
    <location>
        <begin position="311"/>
        <end position="335"/>
    </location>
</feature>
<feature type="transmembrane region" description="Helical" evidence="2">
    <location>
        <begin position="683"/>
        <end position="707"/>
    </location>
</feature>
<keyword evidence="4" id="KW-1185">Reference proteome</keyword>
<feature type="compositionally biased region" description="Basic and acidic residues" evidence="1">
    <location>
        <begin position="222"/>
        <end position="234"/>
    </location>
</feature>
<evidence type="ECO:0000313" key="4">
    <source>
        <dbReference type="Proteomes" id="UP001516023"/>
    </source>
</evidence>
<feature type="transmembrane region" description="Helical" evidence="2">
    <location>
        <begin position="637"/>
        <end position="659"/>
    </location>
</feature>
<dbReference type="Proteomes" id="UP001516023">
    <property type="component" value="Unassembled WGS sequence"/>
</dbReference>
<feature type="compositionally biased region" description="Basic residues" evidence="1">
    <location>
        <begin position="284"/>
        <end position="293"/>
    </location>
</feature>
<evidence type="ECO:0000256" key="1">
    <source>
        <dbReference type="SAM" id="MobiDB-lite"/>
    </source>
</evidence>
<feature type="compositionally biased region" description="Polar residues" evidence="1">
    <location>
        <begin position="97"/>
        <end position="121"/>
    </location>
</feature>
<keyword evidence="2" id="KW-0472">Membrane</keyword>
<feature type="compositionally biased region" description="Low complexity" evidence="1">
    <location>
        <begin position="457"/>
        <end position="483"/>
    </location>
</feature>
<feature type="region of interest" description="Disordered" evidence="1">
    <location>
        <begin position="280"/>
        <end position="488"/>
    </location>
</feature>
<feature type="compositionally biased region" description="Basic and acidic residues" evidence="1">
    <location>
        <begin position="178"/>
        <end position="190"/>
    </location>
</feature>
<organism evidence="3 4">
    <name type="scientific">Cyclotella cryptica</name>
    <dbReference type="NCBI Taxonomy" id="29204"/>
    <lineage>
        <taxon>Eukaryota</taxon>
        <taxon>Sar</taxon>
        <taxon>Stramenopiles</taxon>
        <taxon>Ochrophyta</taxon>
        <taxon>Bacillariophyta</taxon>
        <taxon>Coscinodiscophyceae</taxon>
        <taxon>Thalassiosirophycidae</taxon>
        <taxon>Stephanodiscales</taxon>
        <taxon>Stephanodiscaceae</taxon>
        <taxon>Cyclotella</taxon>
    </lineage>
</organism>
<dbReference type="AlphaFoldDB" id="A0ABD3NNK2"/>
<proteinExistence type="predicted"/>
<comment type="caution">
    <text evidence="3">The sequence shown here is derived from an EMBL/GenBank/DDBJ whole genome shotgun (WGS) entry which is preliminary data.</text>
</comment>
<feature type="transmembrane region" description="Helical" evidence="2">
    <location>
        <begin position="728"/>
        <end position="749"/>
    </location>
</feature>
<feature type="compositionally biased region" description="Polar residues" evidence="1">
    <location>
        <begin position="252"/>
        <end position="268"/>
    </location>
</feature>
<gene>
    <name evidence="3" type="ORF">HJC23_013756</name>
</gene>
<feature type="compositionally biased region" description="Basic residues" evidence="1">
    <location>
        <begin position="416"/>
        <end position="426"/>
    </location>
</feature>
<reference evidence="3 4" key="1">
    <citation type="journal article" date="2020" name="G3 (Bethesda)">
        <title>Improved Reference Genome for Cyclotella cryptica CCMP332, a Model for Cell Wall Morphogenesis, Salinity Adaptation, and Lipid Production in Diatoms (Bacillariophyta).</title>
        <authorList>
            <person name="Roberts W.R."/>
            <person name="Downey K.M."/>
            <person name="Ruck E.C."/>
            <person name="Traller J.C."/>
            <person name="Alverson A.J."/>
        </authorList>
    </citation>
    <scope>NUCLEOTIDE SEQUENCE [LARGE SCALE GENOMIC DNA]</scope>
    <source>
        <strain evidence="3 4">CCMP332</strain>
    </source>
</reference>
<dbReference type="EMBL" id="JABMIG020000459">
    <property type="protein sequence ID" value="KAL3777211.1"/>
    <property type="molecule type" value="Genomic_DNA"/>
</dbReference>
<feature type="region of interest" description="Disordered" evidence="1">
    <location>
        <begin position="83"/>
        <end position="268"/>
    </location>
</feature>
<sequence>METLTSDEINPPNPPAYRGAPFDSWGNCIHHPSVRLARPAPDNGGSGDDDYDSSTSWIVERKRCPKCCLNSIIHDTVRKSNLSESFLSGGGGGSRSATKSRYSYTSPGGRSNPAASVSSASFPHAFEEGPHVGHSQVVRSPPPRAFEADRSTASSRGDAGMDSRSVKSGGGSFYSGRGRRDRERDFRSEDGDGSYYSGRPQDPQDVSFRGAHDPSAASFHSSTDRSKPIDESKPMQRQTRRPGNRKQRDLSPESTIGMSTIPSSMDTSACSTITMDTSLYSRTSQHRGRRHTPHGGSNTKRGRPYATDLVPVHENDSRGRDPEEGSHSRASDGRGRRGPRIPTQVNVPEEDKAKDHIVLISNMPKHIGQDQDVVSVSKSRRSREDGSRPSRKKGDEPSSRDDDDRHQGEKRSGRDHIKHSKSKRRSKSLDGYNAPSRHRASSRRLSRSRSPHRRGDASFVSSPSLAASSYYSRSVRSNTSSSRRSVRYDIDPNGYCTHHPDIRLMKPDERDNNYWTVVRKKCPECIREDCPSIMMGGDRSLRSNMSYGTPFDDDVHSVRSIESSKGSSFFLSSLQTPEEIEREEERRRLKRRLAARAYHFPGNTWCEDWFQYLSNTHTVLGLFFHHPLHPLKVQERLVILFGSIAIGLTISNLTYMYFIREGVDADEELFRVNLNWLGLSEAIITKLMITLWTLGSFLHMIFDLGLWHMKACTLCRYGGQIDDRIARWGRVVGLFIVVTAMAAGSYAVLLRASIEYKGEGSEGLQVEESIRNNEFYDIDFGGKRSFRFLLGYLVEFLLAMFVYYPITVTIVFSGVLGCGGRIPILGGRPREIKRERKYEMSKKMPRILKTLNLDEGEMRGADDEKTSDVYSMSYNEDMDENRII</sequence>
<keyword evidence="2" id="KW-1133">Transmembrane helix</keyword>
<accession>A0ABD3NNK2</accession>
<keyword evidence="2" id="KW-0812">Transmembrane</keyword>
<evidence type="ECO:0000256" key="2">
    <source>
        <dbReference type="SAM" id="Phobius"/>
    </source>
</evidence>
<feature type="compositionally biased region" description="Basic residues" evidence="1">
    <location>
        <begin position="436"/>
        <end position="452"/>
    </location>
</feature>